<dbReference type="EMBL" id="KU878088">
    <property type="protein sequence ID" value="AMS01182.1"/>
    <property type="molecule type" value="Genomic_DNA"/>
</dbReference>
<evidence type="ECO:0000313" key="2">
    <source>
        <dbReference type="Proteomes" id="UP000202618"/>
    </source>
</evidence>
<accession>A0A172JI02</accession>
<dbReference type="GeneID" id="29058816"/>
<dbReference type="KEGG" id="vg:29058816"/>
<dbReference type="RefSeq" id="YP_009283002.1">
    <property type="nucleotide sequence ID" value="NC_031039.1"/>
</dbReference>
<name>A0A172JI02_BPPB1</name>
<proteinExistence type="predicted"/>
<dbReference type="Proteomes" id="UP000202618">
    <property type="component" value="Segment"/>
</dbReference>
<gene>
    <name evidence="1" type="ORF">AR9_g098</name>
</gene>
<reference evidence="1 2" key="1">
    <citation type="journal article" date="2016" name="Virology">
        <title>The genome of AR9, a giant transducing Bacillus phage encoding two multisubunit RNA polymerases.</title>
        <authorList>
            <person name="Lavysh D."/>
            <person name="Sokolova M."/>
            <person name="Minakhin L."/>
            <person name="Yakunina M."/>
            <person name="Artamonova T."/>
            <person name="Kozyavkin S."/>
            <person name="Makarova K.S."/>
            <person name="Koonin E.V."/>
            <person name="Severinov K."/>
        </authorList>
    </citation>
    <scope>NUCLEOTIDE SEQUENCE [LARGE SCALE GENOMIC DNA]</scope>
</reference>
<evidence type="ECO:0000313" key="1">
    <source>
        <dbReference type="EMBL" id="AMS01182.1"/>
    </source>
</evidence>
<organism evidence="1 2">
    <name type="scientific">Bacillus phage AR9</name>
    <dbReference type="NCBI Taxonomy" id="1815509"/>
    <lineage>
        <taxon>Viruses</taxon>
        <taxon>Duplodnaviria</taxon>
        <taxon>Heunggongvirae</taxon>
        <taxon>Uroviricota</taxon>
        <taxon>Caudoviricetes</taxon>
        <taxon>Takahashivirus</taxon>
        <taxon>Bacillus phage PBS1</taxon>
    </lineage>
</organism>
<protein>
    <submittedName>
        <fullName evidence="1">Uncharacterized protein</fullName>
    </submittedName>
</protein>
<sequence length="48" mass="5539">MKEKIGILLEKIKDMNINFNHGGVNIVINEEGFKLNVAKKEQKKLENK</sequence>